<dbReference type="GeneID" id="9944610"/>
<evidence type="ECO:0000256" key="1">
    <source>
        <dbReference type="SAM" id="MobiDB-lite"/>
    </source>
</evidence>
<dbReference type="WBParaSite" id="EN70_6057">
    <property type="protein sequence ID" value="EN70_6057"/>
    <property type="gene ID" value="EN70_6057"/>
</dbReference>
<accession>A0A1S0TX32</accession>
<dbReference type="KEGG" id="loa:LOAG_07190"/>
<protein>
    <submittedName>
        <fullName evidence="4">MSP domain-containing protein</fullName>
    </submittedName>
</protein>
<dbReference type="AlphaFoldDB" id="A0A1I7VTA5"/>
<feature type="region of interest" description="Disordered" evidence="1">
    <location>
        <begin position="1"/>
        <end position="22"/>
    </location>
</feature>
<dbReference type="Proteomes" id="UP000095285">
    <property type="component" value="Unassembled WGS sequence"/>
</dbReference>
<sequence length="114" mass="13187">MGTQKGQRAERMNTYSRCRPTRKQDTLKFKQIIYLVNKAKIASPFGNEIYRQNSSGSARYDLSIIVKRSRRMYKVRTSKIRVQFEFNSEDGSTAVRLVIRQIIRSDSSSESTVA</sequence>
<accession>A0A1I7VTA5</accession>
<evidence type="ECO:0000313" key="4">
    <source>
        <dbReference type="WBParaSite" id="EN70_6057"/>
    </source>
</evidence>
<reference evidence="2 3" key="1">
    <citation type="submission" date="2012-04" db="EMBL/GenBank/DDBJ databases">
        <title>The Genome Sequence of Loa loa.</title>
        <authorList>
            <consortium name="The Broad Institute Genome Sequencing Platform"/>
            <consortium name="Broad Institute Genome Sequencing Center for Infectious Disease"/>
            <person name="Nutman T.B."/>
            <person name="Fink D.L."/>
            <person name="Russ C."/>
            <person name="Young S."/>
            <person name="Zeng Q."/>
            <person name="Gargeya S."/>
            <person name="Alvarado L."/>
            <person name="Berlin A."/>
            <person name="Chapman S.B."/>
            <person name="Chen Z."/>
            <person name="Freedman E."/>
            <person name="Gellesch M."/>
            <person name="Goldberg J."/>
            <person name="Griggs A."/>
            <person name="Gujja S."/>
            <person name="Heilman E.R."/>
            <person name="Heiman D."/>
            <person name="Howarth C."/>
            <person name="Mehta T."/>
            <person name="Neiman D."/>
            <person name="Pearson M."/>
            <person name="Roberts A."/>
            <person name="Saif S."/>
            <person name="Shea T."/>
            <person name="Shenoy N."/>
            <person name="Sisk P."/>
            <person name="Stolte C."/>
            <person name="Sykes S."/>
            <person name="White J."/>
            <person name="Yandava C."/>
            <person name="Haas B."/>
            <person name="Henn M.R."/>
            <person name="Nusbaum C."/>
            <person name="Birren B."/>
        </authorList>
    </citation>
    <scope>NUCLEOTIDE SEQUENCE [LARGE SCALE GENOMIC DNA]</scope>
</reference>
<dbReference type="CTD" id="9944610"/>
<reference evidence="4" key="2">
    <citation type="submission" date="2016-11" db="UniProtKB">
        <authorList>
            <consortium name="WormBaseParasite"/>
        </authorList>
    </citation>
    <scope>IDENTIFICATION</scope>
</reference>
<evidence type="ECO:0000313" key="2">
    <source>
        <dbReference type="EMBL" id="EFO21296.1"/>
    </source>
</evidence>
<proteinExistence type="predicted"/>
<dbReference type="RefSeq" id="XP_003142772.1">
    <property type="nucleotide sequence ID" value="XM_003142724.1"/>
</dbReference>
<organism evidence="3 4">
    <name type="scientific">Loa loa</name>
    <name type="common">Eye worm</name>
    <name type="synonym">Filaria loa</name>
    <dbReference type="NCBI Taxonomy" id="7209"/>
    <lineage>
        <taxon>Eukaryota</taxon>
        <taxon>Metazoa</taxon>
        <taxon>Ecdysozoa</taxon>
        <taxon>Nematoda</taxon>
        <taxon>Chromadorea</taxon>
        <taxon>Rhabditida</taxon>
        <taxon>Spirurina</taxon>
        <taxon>Spiruromorpha</taxon>
        <taxon>Filarioidea</taxon>
        <taxon>Onchocercidae</taxon>
        <taxon>Loa</taxon>
    </lineage>
</organism>
<gene>
    <name evidence="2 4" type="ORF">LOAG_07190</name>
</gene>
<evidence type="ECO:0000313" key="3">
    <source>
        <dbReference type="Proteomes" id="UP000095285"/>
    </source>
</evidence>
<name>A0A1I7VTA5_LOALO</name>
<keyword evidence="3" id="KW-1185">Reference proteome</keyword>
<dbReference type="EMBL" id="JH712223">
    <property type="protein sequence ID" value="EFO21296.1"/>
    <property type="molecule type" value="Genomic_DNA"/>
</dbReference>